<evidence type="ECO:0000313" key="2">
    <source>
        <dbReference type="Proteomes" id="UP001500956"/>
    </source>
</evidence>
<dbReference type="Proteomes" id="UP001500956">
    <property type="component" value="Unassembled WGS sequence"/>
</dbReference>
<dbReference type="RefSeq" id="WP_172148571.1">
    <property type="nucleotide sequence ID" value="NZ_BAABID010000004.1"/>
</dbReference>
<sequence>MIIAVTAPPVPHRTVLDRLLDGAGRALLAAGSRLADAGHRRVEQRRTSLPARVATADRRHDLTERVRDNAAQIHPLGLR</sequence>
<evidence type="ECO:0000313" key="1">
    <source>
        <dbReference type="EMBL" id="GAA4720200.1"/>
    </source>
</evidence>
<keyword evidence="2" id="KW-1185">Reference proteome</keyword>
<organism evidence="1 2">
    <name type="scientific">Isoptericola chiayiensis</name>
    <dbReference type="NCBI Taxonomy" id="579446"/>
    <lineage>
        <taxon>Bacteria</taxon>
        <taxon>Bacillati</taxon>
        <taxon>Actinomycetota</taxon>
        <taxon>Actinomycetes</taxon>
        <taxon>Micrococcales</taxon>
        <taxon>Promicromonosporaceae</taxon>
        <taxon>Isoptericola</taxon>
    </lineage>
</organism>
<proteinExistence type="predicted"/>
<gene>
    <name evidence="1" type="ORF">GCM10023216_06330</name>
</gene>
<name>A0ABP8Y2Y8_9MICO</name>
<comment type="caution">
    <text evidence="1">The sequence shown here is derived from an EMBL/GenBank/DDBJ whole genome shotgun (WGS) entry which is preliminary data.</text>
</comment>
<protein>
    <submittedName>
        <fullName evidence="1">Uncharacterized protein</fullName>
    </submittedName>
</protein>
<dbReference type="EMBL" id="BAABID010000004">
    <property type="protein sequence ID" value="GAA4720200.1"/>
    <property type="molecule type" value="Genomic_DNA"/>
</dbReference>
<accession>A0ABP8Y2Y8</accession>
<reference evidence="2" key="1">
    <citation type="journal article" date="2019" name="Int. J. Syst. Evol. Microbiol.">
        <title>The Global Catalogue of Microorganisms (GCM) 10K type strain sequencing project: providing services to taxonomists for standard genome sequencing and annotation.</title>
        <authorList>
            <consortium name="The Broad Institute Genomics Platform"/>
            <consortium name="The Broad Institute Genome Sequencing Center for Infectious Disease"/>
            <person name="Wu L."/>
            <person name="Ma J."/>
        </authorList>
    </citation>
    <scope>NUCLEOTIDE SEQUENCE [LARGE SCALE GENOMIC DNA]</scope>
    <source>
        <strain evidence="2">JCM 18063</strain>
    </source>
</reference>